<reference evidence="11 12" key="1">
    <citation type="submission" date="2019-07" db="EMBL/GenBank/DDBJ databases">
        <title>Genomic Encyclopedia of Type Strains, Phase I: the one thousand microbial genomes (KMG-I) project.</title>
        <authorList>
            <person name="Kyrpides N."/>
        </authorList>
    </citation>
    <scope>NUCLEOTIDE SEQUENCE [LARGE SCALE GENOMIC DNA]</scope>
    <source>
        <strain evidence="11 12">DSM 375</strain>
    </source>
</reference>
<feature type="domain" description="Methyl-accepting transducer" evidence="10">
    <location>
        <begin position="82"/>
        <end position="318"/>
    </location>
</feature>
<comment type="similarity">
    <text evidence="7">Belongs to the methyl-accepting chemotaxis (MCP) protein family.</text>
</comment>
<evidence type="ECO:0000256" key="8">
    <source>
        <dbReference type="PROSITE-ProRule" id="PRU00284"/>
    </source>
</evidence>
<dbReference type="PANTHER" id="PTHR32089">
    <property type="entry name" value="METHYL-ACCEPTING CHEMOTAXIS PROTEIN MCPB"/>
    <property type="match status" value="1"/>
</dbReference>
<evidence type="ECO:0000256" key="1">
    <source>
        <dbReference type="ARBA" id="ARBA00004370"/>
    </source>
</evidence>
<evidence type="ECO:0000256" key="5">
    <source>
        <dbReference type="ARBA" id="ARBA00023136"/>
    </source>
</evidence>
<dbReference type="RefSeq" id="WP_144573268.1">
    <property type="nucleotide sequence ID" value="NZ_VLKG01000016.1"/>
</dbReference>
<dbReference type="Proteomes" id="UP000319627">
    <property type="component" value="Unassembled WGS sequence"/>
</dbReference>
<keyword evidence="6 8" id="KW-0807">Transducer</keyword>
<keyword evidence="12" id="KW-1185">Reference proteome</keyword>
<keyword evidence="2" id="KW-0145">Chemotaxis</keyword>
<dbReference type="OrthoDB" id="2489132at2"/>
<evidence type="ECO:0000256" key="4">
    <source>
        <dbReference type="ARBA" id="ARBA00022989"/>
    </source>
</evidence>
<keyword evidence="5 9" id="KW-0472">Membrane</keyword>
<dbReference type="GO" id="GO:0016020">
    <property type="term" value="C:membrane"/>
    <property type="evidence" value="ECO:0007669"/>
    <property type="project" value="UniProtKB-SubCell"/>
</dbReference>
<evidence type="ECO:0000256" key="6">
    <source>
        <dbReference type="ARBA" id="ARBA00023224"/>
    </source>
</evidence>
<evidence type="ECO:0000259" key="10">
    <source>
        <dbReference type="PROSITE" id="PS50111"/>
    </source>
</evidence>
<dbReference type="PANTHER" id="PTHR32089:SF120">
    <property type="entry name" value="METHYL-ACCEPTING CHEMOTAXIS PROTEIN TLPQ"/>
    <property type="match status" value="1"/>
</dbReference>
<dbReference type="PROSITE" id="PS50111">
    <property type="entry name" value="CHEMOTAXIS_TRANSDUC_2"/>
    <property type="match status" value="1"/>
</dbReference>
<dbReference type="Pfam" id="PF00015">
    <property type="entry name" value="MCPsignal"/>
    <property type="match status" value="1"/>
</dbReference>
<evidence type="ECO:0000313" key="11">
    <source>
        <dbReference type="EMBL" id="TWH63938.1"/>
    </source>
</evidence>
<evidence type="ECO:0000256" key="3">
    <source>
        <dbReference type="ARBA" id="ARBA00022692"/>
    </source>
</evidence>
<evidence type="ECO:0000256" key="7">
    <source>
        <dbReference type="ARBA" id="ARBA00029447"/>
    </source>
</evidence>
<keyword evidence="3 9" id="KW-0812">Transmembrane</keyword>
<dbReference type="Gene3D" id="1.10.287.950">
    <property type="entry name" value="Methyl-accepting chemotaxis protein"/>
    <property type="match status" value="1"/>
</dbReference>
<feature type="transmembrane region" description="Helical" evidence="9">
    <location>
        <begin position="33"/>
        <end position="50"/>
    </location>
</feature>
<protein>
    <submittedName>
        <fullName evidence="11">Methyl-accepting chemotaxis protein</fullName>
    </submittedName>
</protein>
<evidence type="ECO:0000313" key="12">
    <source>
        <dbReference type="Proteomes" id="UP000319627"/>
    </source>
</evidence>
<dbReference type="CDD" id="cd11386">
    <property type="entry name" value="MCP_signal"/>
    <property type="match status" value="1"/>
</dbReference>
<comment type="subcellular location">
    <subcellularLocation>
        <location evidence="1">Membrane</location>
    </subcellularLocation>
</comment>
<gene>
    <name evidence="11" type="ORF">LX59_03002</name>
</gene>
<sequence length="527" mass="58309">MATRLTPIFFICVVQILLICLGFWLLEQHQSTLIIWIVLVACLPICWMLYRNILYAERVSTGAETADHADAIKDLSRDLSQTTTQNALSAADVAYSVKQLGQRLDSQVSSANQVVVGAQAMIVTEEQAAQLSQQALNAATEARQSSDAAMHVVQETIRCMHQLSERATLSRTLIETLSQRSEDIQRVTQVIQSIASQTNLLALNAAIEAARAGEYGRGFAVVADEVRGLAGRTARATDEVGQMITDIQQQTSAVVGQIHELVTALNTSVNSVEKAGQGLERINLLADGVATQVEEIARGSADNKQQLASLFKAVDQMRTDLTESESHTERLEKVANLLEDQSEKISERLAEIALNDYHQKVFDLARHAAQQITERFEQDIAIGKISLADLMDRALQPIPNTQPTKYHSRFDGYTDQVLPEIQEPLLKHSGVIFAIACTAEGYVPTHNRAFSEAPNGNAEHDRLKSRSKRLFNDQTGLRCGSHTKKMLLQTYTRDTGELMHDLSVPIWVKGQHWGGFRVAYRPESSPR</sequence>
<comment type="caution">
    <text evidence="11">The sequence shown here is derived from an EMBL/GenBank/DDBJ whole genome shotgun (WGS) entry which is preliminary data.</text>
</comment>
<feature type="transmembrane region" description="Helical" evidence="9">
    <location>
        <begin position="6"/>
        <end position="26"/>
    </location>
</feature>
<dbReference type="SUPFAM" id="SSF58104">
    <property type="entry name" value="Methyl-accepting chemotaxis protein (MCP) signaling domain"/>
    <property type="match status" value="1"/>
</dbReference>
<proteinExistence type="inferred from homology"/>
<dbReference type="GO" id="GO:0006935">
    <property type="term" value="P:chemotaxis"/>
    <property type="evidence" value="ECO:0007669"/>
    <property type="project" value="UniProtKB-KW"/>
</dbReference>
<keyword evidence="4 9" id="KW-1133">Transmembrane helix</keyword>
<dbReference type="GO" id="GO:0007165">
    <property type="term" value="P:signal transduction"/>
    <property type="evidence" value="ECO:0007669"/>
    <property type="project" value="UniProtKB-KW"/>
</dbReference>
<name>A0A562HZT7_9GAMM</name>
<organism evidence="11 12">
    <name type="scientific">Azomonas agilis</name>
    <dbReference type="NCBI Taxonomy" id="116849"/>
    <lineage>
        <taxon>Bacteria</taxon>
        <taxon>Pseudomonadati</taxon>
        <taxon>Pseudomonadota</taxon>
        <taxon>Gammaproteobacteria</taxon>
        <taxon>Pseudomonadales</taxon>
        <taxon>Pseudomonadaceae</taxon>
        <taxon>Azomonas</taxon>
    </lineage>
</organism>
<evidence type="ECO:0000256" key="9">
    <source>
        <dbReference type="SAM" id="Phobius"/>
    </source>
</evidence>
<accession>A0A562HZT7</accession>
<dbReference type="EMBL" id="VLKG01000016">
    <property type="protein sequence ID" value="TWH63938.1"/>
    <property type="molecule type" value="Genomic_DNA"/>
</dbReference>
<dbReference type="InterPro" id="IPR004089">
    <property type="entry name" value="MCPsignal_dom"/>
</dbReference>
<dbReference type="SMART" id="SM00283">
    <property type="entry name" value="MA"/>
    <property type="match status" value="1"/>
</dbReference>
<evidence type="ECO:0000256" key="2">
    <source>
        <dbReference type="ARBA" id="ARBA00022500"/>
    </source>
</evidence>
<dbReference type="AlphaFoldDB" id="A0A562HZT7"/>